<dbReference type="KEGG" id="pmrn:116944413"/>
<dbReference type="InterPro" id="IPR052406">
    <property type="entry name" value="Chromatin_Remodeling_Comp"/>
</dbReference>
<dbReference type="Proteomes" id="UP001318040">
    <property type="component" value="Chromosome 21"/>
</dbReference>
<feature type="compositionally biased region" description="Basic and acidic residues" evidence="5">
    <location>
        <begin position="1567"/>
        <end position="1583"/>
    </location>
</feature>
<dbReference type="InterPro" id="IPR011989">
    <property type="entry name" value="ARM-like"/>
</dbReference>
<keyword evidence="7" id="KW-1185">Reference proteome</keyword>
<accession>A0AAJ7TC02</accession>
<evidence type="ECO:0000313" key="8">
    <source>
        <dbReference type="RefSeq" id="XP_032813888.1"/>
    </source>
</evidence>
<feature type="compositionally biased region" description="Low complexity" evidence="5">
    <location>
        <begin position="1150"/>
        <end position="1169"/>
    </location>
</feature>
<keyword evidence="3" id="KW-0804">Transcription</keyword>
<protein>
    <submittedName>
        <fullName evidence="8 9">AT-rich interactive domain-containing protein 2</fullName>
    </submittedName>
</protein>
<feature type="compositionally biased region" description="Polar residues" evidence="5">
    <location>
        <begin position="1356"/>
        <end position="1369"/>
    </location>
</feature>
<dbReference type="PANTHER" id="PTHR22970:SF14">
    <property type="entry name" value="AT-RICH INTERACTIVE DOMAIN-CONTAINING PROTEIN 2"/>
    <property type="match status" value="1"/>
</dbReference>
<dbReference type="RefSeq" id="XP_032813889.1">
    <property type="nucleotide sequence ID" value="XM_032957998.1"/>
</dbReference>
<feature type="region of interest" description="Disordered" evidence="5">
    <location>
        <begin position="1327"/>
        <end position="1395"/>
    </location>
</feature>
<dbReference type="SMART" id="SM00355">
    <property type="entry name" value="ZnF_C2H2"/>
    <property type="match status" value="2"/>
</dbReference>
<feature type="compositionally biased region" description="Low complexity" evidence="5">
    <location>
        <begin position="1552"/>
        <end position="1566"/>
    </location>
</feature>
<feature type="compositionally biased region" description="Low complexity" evidence="5">
    <location>
        <begin position="1743"/>
        <end position="1784"/>
    </location>
</feature>
<dbReference type="Pfam" id="PF02257">
    <property type="entry name" value="RFX_DNA_binding"/>
    <property type="match status" value="1"/>
</dbReference>
<dbReference type="SUPFAM" id="SSF46785">
    <property type="entry name" value="Winged helix' DNA-binding domain"/>
    <property type="match status" value="1"/>
</dbReference>
<feature type="compositionally biased region" description="Polar residues" evidence="5">
    <location>
        <begin position="1015"/>
        <end position="1029"/>
    </location>
</feature>
<gene>
    <name evidence="8 9" type="primary">ARID2</name>
</gene>
<dbReference type="PANTHER" id="PTHR22970">
    <property type="entry name" value="AT-RICH INTERACTIVE DOMAIN-CONTAINING PROTEIN 2"/>
    <property type="match status" value="1"/>
</dbReference>
<evidence type="ECO:0000313" key="9">
    <source>
        <dbReference type="RefSeq" id="XP_032813889.1"/>
    </source>
</evidence>
<dbReference type="InterPro" id="IPR003150">
    <property type="entry name" value="DNA-bd_RFX"/>
</dbReference>
<dbReference type="GO" id="GO:0006325">
    <property type="term" value="P:chromatin organization"/>
    <property type="evidence" value="ECO:0007669"/>
    <property type="project" value="UniProtKB-KW"/>
</dbReference>
<dbReference type="CTD" id="196528"/>
<evidence type="ECO:0000256" key="3">
    <source>
        <dbReference type="ARBA" id="ARBA00023163"/>
    </source>
</evidence>
<sequence length="1899" mass="199088">MRQGNGLSTELLPASEYRKLALSLLSGLPNEVDFAVNVCTLLSHEGRRAMHLDRDPRLVALLLAHAGVFDDSPGSLFNVYDSEWRAKSGRDFIKFWKQSIDDLEVRELICDKNKGRTEQRPWGEWLLSTGRSAGVDDPECQRVLQISVILRNLSFLESNAKLMASHRACLRFLIMCAHCKFSSLRQMGLDTLGNIASELQLDPIDFRSTQLIFHTITKCLTSTDKFQRIRGMEILGSLCMAEENGEVVGECVEVEAYCEMVQLLVLPDVLLVLGTLEVLYQLSEIGEGPCSKIARVHRSVECLVSLATLDVQTMGTECLSVVKIVEHHTPAPHVPADSRSTSGASAAATGGDAHLAPAGGASRGSLSTSALGTTEVDGETFACQWMNSHFEASSDSSISRTDMYSEYLSTCSKLARSSILTSTAFSKGLKTIFPGLSYKRIEDPLNPGHVQYHIVGVRRRPSPLPAHAAFAPHRPGTPNRAGGLNPGDATAAPAALPCPGSTPGGTAPSPVIGLQGPMVTLQRPPQVLPTHQSPCPPVIYTTSTIPPPALPLQPPPPYQPTAGRTTGQPAMSHSFPAYQTVVVSSCSAASKPGMGVIMTQARLPASSTITGTAQQGGVVVHANAQPGQQQQQQQQPGVLHFSQAGQVITSQGTVQSTYAVVSSTQFVHVTQSSGFPVLNSSASPATVVVTTPGVQPAGALVTTQVQPGATPAGSPVVVGGGGCSAGAIPVGQPMLQMTQPPSAITACHIPVIQSAAQPSGAVANHVQVPQTMDVSVQNSVARFQVVSQHQQQQPLNQQQQQQHLALYQGQVHHVTSSAGHVAFLHQALPTQGGSTVAAAVGPVAVATAATSQQEPVMLSAAPHQQQHHALASAPTVIQSPTRHTFQNIAPKPATGTPTPAPSLQSPQQVHVIVGQQGGTCVAPGGPQHVPAVHQIVLAGQPHQRQLAPTPHGSGGGIGSMAGVQPQTSACVTPQVVGIPSGVPTLNQMLTIRCQHQQQQQQQQQQPIQPAVSGAVAQQQATPMQDSTSPLVKQLLLPRRNAVTPTGKMILTVPQTAQTLPRPASPQVVYQVTSGPGAGGLVTAQGGQLQQFVVGQAGPASGQHLVVGQAGGQQIIVGQAACPHAPQIVVGPAASGQQIVMSGQPQVVGSGQPTLPGTPQQQQQQQQQQQLLVGPTTNHGLPTQQIVMGQPASHLPGAQAHPFLVGQSSFQVIHHTSQSGIQTLPISHMQLVPGPIISSGASQVAITMMPSTGFAASSAGNSSVISATPATHNHGMPMPALNNISSPLTGGGSSLWLNQTNLAADAVLSLPPPAGAAVVAPELKAEALGTPMGCDDSKNSPTRPPDSPSRPAANGEASATNFSALPNGRNNKVELPLSPPCPGNMTCEQQQQQQQQINPVNLNSTGILDSTQDLKSELLKQQQRPLVNGDSDMTKGEETHIPNSIHNHKATPVQNHMGNGELSDERDSKPQCLPSTNGPTSALCSGCDAPSPTAPPAVSHNGTAPGSPKPQAPHGSARSEQCPAAPPTATATPAPTTNPSPTPMLTTTVSHDAQTAASPAAVQAVAPKDGDCKRPPLKRPHDGSDALLATAVPNKVGVRIVSAGESLTRTAACAPAEMVQQQQQQQQATQQVMQIPPAAVPATPPTPPPAPPSLELTRKPNQHFMCLWKGCRRWFETNGHVFRHAVSEHGRAGVYPGRCLWEACEAHDRQRLSFITHLQDKHCTKEALQAGLQKLEEKIQSEKQQQQQQPSSHAPSNPPAAASTAASARPPATPPLAGTAPGFAAHGRPVKTLAGHPGAAMLALRRGSRSLTFRDFTDDKEGPITKSIRITACLVLRNIARHSESGRRLVRRHEAHLSTMALSGMEGSSTLAKCLYELAQHPPSPQRRHARLPADDGQRL</sequence>
<evidence type="ECO:0000259" key="6">
    <source>
        <dbReference type="PROSITE" id="PS51526"/>
    </source>
</evidence>
<proteinExistence type="predicted"/>
<feature type="region of interest" description="Disordered" evidence="5">
    <location>
        <begin position="330"/>
        <end position="351"/>
    </location>
</feature>
<feature type="compositionally biased region" description="Polar residues" evidence="5">
    <location>
        <begin position="1472"/>
        <end position="1482"/>
    </location>
</feature>
<feature type="region of interest" description="Disordered" evidence="5">
    <location>
        <begin position="1143"/>
        <end position="1169"/>
    </location>
</feature>
<dbReference type="GO" id="GO:0006355">
    <property type="term" value="P:regulation of DNA-templated transcription"/>
    <property type="evidence" value="ECO:0007669"/>
    <property type="project" value="InterPro"/>
</dbReference>
<feature type="region of interest" description="Disordered" evidence="5">
    <location>
        <begin position="1000"/>
        <end position="1029"/>
    </location>
</feature>
<dbReference type="InterPro" id="IPR036388">
    <property type="entry name" value="WH-like_DNA-bd_sf"/>
</dbReference>
<dbReference type="PROSITE" id="PS51526">
    <property type="entry name" value="RFX_DBD"/>
    <property type="match status" value="1"/>
</dbReference>
<dbReference type="InterPro" id="IPR036390">
    <property type="entry name" value="WH_DNA-bd_sf"/>
</dbReference>
<dbReference type="PROSITE" id="PS00028">
    <property type="entry name" value="ZINC_FINGER_C2H2_1"/>
    <property type="match status" value="1"/>
</dbReference>
<dbReference type="InterPro" id="IPR016024">
    <property type="entry name" value="ARM-type_fold"/>
</dbReference>
<keyword evidence="4" id="KW-0539">Nucleus</keyword>
<feature type="compositionally biased region" description="Low complexity" evidence="5">
    <location>
        <begin position="337"/>
        <end position="351"/>
    </location>
</feature>
<feature type="domain" description="RFX-type winged-helix" evidence="6">
    <location>
        <begin position="382"/>
        <end position="461"/>
    </location>
</feature>
<keyword evidence="2" id="KW-0805">Transcription regulation</keyword>
<feature type="region of interest" description="Disordered" evidence="5">
    <location>
        <begin position="1422"/>
        <end position="1584"/>
    </location>
</feature>
<dbReference type="Gene3D" id="1.10.10.10">
    <property type="entry name" value="Winged helix-like DNA-binding domain superfamily/Winged helix DNA-binding domain"/>
    <property type="match status" value="1"/>
</dbReference>
<dbReference type="InterPro" id="IPR013087">
    <property type="entry name" value="Znf_C2H2_type"/>
</dbReference>
<feature type="region of interest" description="Disordered" evidence="5">
    <location>
        <begin position="471"/>
        <end position="492"/>
    </location>
</feature>
<evidence type="ECO:0000256" key="5">
    <source>
        <dbReference type="SAM" id="MobiDB-lite"/>
    </source>
</evidence>
<keyword evidence="1" id="KW-0156">Chromatin regulator</keyword>
<name>A0AAJ7TC02_PETMA</name>
<feature type="region of interest" description="Disordered" evidence="5">
    <location>
        <begin position="1737"/>
        <end position="1790"/>
    </location>
</feature>
<organism evidence="7 8">
    <name type="scientific">Petromyzon marinus</name>
    <name type="common">Sea lamprey</name>
    <dbReference type="NCBI Taxonomy" id="7757"/>
    <lineage>
        <taxon>Eukaryota</taxon>
        <taxon>Metazoa</taxon>
        <taxon>Chordata</taxon>
        <taxon>Craniata</taxon>
        <taxon>Vertebrata</taxon>
        <taxon>Cyclostomata</taxon>
        <taxon>Hyperoartia</taxon>
        <taxon>Petromyzontiformes</taxon>
        <taxon>Petromyzontidae</taxon>
        <taxon>Petromyzon</taxon>
    </lineage>
</organism>
<dbReference type="SUPFAM" id="SSF48371">
    <property type="entry name" value="ARM repeat"/>
    <property type="match status" value="1"/>
</dbReference>
<dbReference type="RefSeq" id="XP_032813888.1">
    <property type="nucleotide sequence ID" value="XM_032957997.1"/>
</dbReference>
<dbReference type="Gene3D" id="1.25.10.10">
    <property type="entry name" value="Leucine-rich Repeat Variant"/>
    <property type="match status" value="1"/>
</dbReference>
<evidence type="ECO:0000256" key="2">
    <source>
        <dbReference type="ARBA" id="ARBA00023015"/>
    </source>
</evidence>
<evidence type="ECO:0000313" key="7">
    <source>
        <dbReference type="Proteomes" id="UP001318040"/>
    </source>
</evidence>
<reference evidence="8 9" key="1">
    <citation type="submission" date="2025-04" db="UniProtKB">
        <authorList>
            <consortium name="RefSeq"/>
        </authorList>
    </citation>
    <scope>IDENTIFICATION</scope>
    <source>
        <tissue evidence="8 9">Sperm</tissue>
    </source>
</reference>
<evidence type="ECO:0000256" key="1">
    <source>
        <dbReference type="ARBA" id="ARBA00022853"/>
    </source>
</evidence>
<feature type="region of interest" description="Disordered" evidence="5">
    <location>
        <begin position="1879"/>
        <end position="1899"/>
    </location>
</feature>
<dbReference type="GO" id="GO:0003677">
    <property type="term" value="F:DNA binding"/>
    <property type="evidence" value="ECO:0007669"/>
    <property type="project" value="InterPro"/>
</dbReference>
<evidence type="ECO:0000256" key="4">
    <source>
        <dbReference type="ARBA" id="ARBA00023242"/>
    </source>
</evidence>